<dbReference type="AlphaFoldDB" id="A0ABC8KSG8"/>
<gene>
    <name evidence="2" type="ORF">ERUC_LOCUS24896</name>
</gene>
<feature type="transmembrane region" description="Helical" evidence="1">
    <location>
        <begin position="12"/>
        <end position="36"/>
    </location>
</feature>
<evidence type="ECO:0000313" key="2">
    <source>
        <dbReference type="EMBL" id="CAH8359140.1"/>
    </source>
</evidence>
<accession>A0ABC8KSG8</accession>
<reference evidence="2 3" key="1">
    <citation type="submission" date="2022-03" db="EMBL/GenBank/DDBJ databases">
        <authorList>
            <person name="Macdonald S."/>
            <person name="Ahmed S."/>
            <person name="Newling K."/>
        </authorList>
    </citation>
    <scope>NUCLEOTIDE SEQUENCE [LARGE SCALE GENOMIC DNA]</scope>
</reference>
<name>A0ABC8KSG8_ERUVS</name>
<sequence length="292" mass="32772">MNRLYNESQGLVLSVYILQYAVWFLADMLSGVDFFLHFRVEWSERLVAPSPICPPEPPDPPDVVTSSIPSPQDFLQISTLKLPCKIATKSAGGGGAPVSASDTFLAYELLSPVVYRFLFGCIDSPLFRSCFDLPITPPCKVLHVHLSSFFSIYYATVEWFRQLFVWMTLELGFMTLAGDIPMVSVSFGSTFATSSSIFIALTRLSAVCSSLTSSILGVGVMVVYLFSWWQVEEKLIFIFSPMNMDVTGYDFPFVPRLNQSSFLIFPLIWSELDEQVSLVLQGFSSHRNYFVN</sequence>
<proteinExistence type="predicted"/>
<comment type="caution">
    <text evidence="2">The sequence shown here is derived from an EMBL/GenBank/DDBJ whole genome shotgun (WGS) entry which is preliminary data.</text>
</comment>
<keyword evidence="1" id="KW-1133">Transmembrane helix</keyword>
<organism evidence="2 3">
    <name type="scientific">Eruca vesicaria subsp. sativa</name>
    <name type="common">Garden rocket</name>
    <name type="synonym">Eruca sativa</name>
    <dbReference type="NCBI Taxonomy" id="29727"/>
    <lineage>
        <taxon>Eukaryota</taxon>
        <taxon>Viridiplantae</taxon>
        <taxon>Streptophyta</taxon>
        <taxon>Embryophyta</taxon>
        <taxon>Tracheophyta</taxon>
        <taxon>Spermatophyta</taxon>
        <taxon>Magnoliopsida</taxon>
        <taxon>eudicotyledons</taxon>
        <taxon>Gunneridae</taxon>
        <taxon>Pentapetalae</taxon>
        <taxon>rosids</taxon>
        <taxon>malvids</taxon>
        <taxon>Brassicales</taxon>
        <taxon>Brassicaceae</taxon>
        <taxon>Brassiceae</taxon>
        <taxon>Eruca</taxon>
    </lineage>
</organism>
<dbReference type="Proteomes" id="UP001642260">
    <property type="component" value="Unassembled WGS sequence"/>
</dbReference>
<keyword evidence="3" id="KW-1185">Reference proteome</keyword>
<feature type="transmembrane region" description="Helical" evidence="1">
    <location>
        <begin position="204"/>
        <end position="226"/>
    </location>
</feature>
<keyword evidence="1" id="KW-0472">Membrane</keyword>
<evidence type="ECO:0000256" key="1">
    <source>
        <dbReference type="SAM" id="Phobius"/>
    </source>
</evidence>
<protein>
    <submittedName>
        <fullName evidence="2">Uncharacterized protein</fullName>
    </submittedName>
</protein>
<dbReference type="EMBL" id="CAKOAT010260709">
    <property type="protein sequence ID" value="CAH8359140.1"/>
    <property type="molecule type" value="Genomic_DNA"/>
</dbReference>
<evidence type="ECO:0000313" key="3">
    <source>
        <dbReference type="Proteomes" id="UP001642260"/>
    </source>
</evidence>
<keyword evidence="1" id="KW-0812">Transmembrane</keyword>